<dbReference type="InterPro" id="IPR011006">
    <property type="entry name" value="CheY-like_superfamily"/>
</dbReference>
<dbReference type="PANTHER" id="PTHR45526">
    <property type="entry name" value="TRANSCRIPTIONAL REGULATORY PROTEIN DPIA"/>
    <property type="match status" value="1"/>
</dbReference>
<evidence type="ECO:0000256" key="2">
    <source>
        <dbReference type="ARBA" id="ARBA00024867"/>
    </source>
</evidence>
<evidence type="ECO:0000313" key="5">
    <source>
        <dbReference type="EMBL" id="XCC62250.1"/>
    </source>
</evidence>
<dbReference type="RefSeq" id="WP_079545462.1">
    <property type="nucleotide sequence ID" value="NZ_CP117826.1"/>
</dbReference>
<accession>A0AAU8A9J1</accession>
<dbReference type="GO" id="GO:0000156">
    <property type="term" value="F:phosphorelay response regulator activity"/>
    <property type="evidence" value="ECO:0007669"/>
    <property type="project" value="TreeGrafter"/>
</dbReference>
<keyword evidence="3" id="KW-0597">Phosphoprotein</keyword>
<organism evidence="5">
    <name type="scientific">Christensenella massiliensis</name>
    <dbReference type="NCBI Taxonomy" id="1805714"/>
    <lineage>
        <taxon>Bacteria</taxon>
        <taxon>Bacillati</taxon>
        <taxon>Bacillota</taxon>
        <taxon>Clostridia</taxon>
        <taxon>Christensenellales</taxon>
        <taxon>Christensenellaceae</taxon>
        <taxon>Christensenella</taxon>
    </lineage>
</organism>
<evidence type="ECO:0000256" key="3">
    <source>
        <dbReference type="PROSITE-ProRule" id="PRU00169"/>
    </source>
</evidence>
<comment type="function">
    <text evidence="2">May play the central regulatory role in sporulation. It may be an element of the effector pathway responsible for the activation of sporulation genes in response to nutritional stress. Spo0A may act in concert with spo0H (a sigma factor) to control the expression of some genes that are critical to the sporulation process.</text>
</comment>
<feature type="domain" description="Response regulatory" evidence="4">
    <location>
        <begin position="1"/>
        <end position="119"/>
    </location>
</feature>
<dbReference type="InterPro" id="IPR051271">
    <property type="entry name" value="2C-system_Tx_regulators"/>
</dbReference>
<gene>
    <name evidence="5" type="ORF">PUP29_12070</name>
</gene>
<reference evidence="5" key="1">
    <citation type="submission" date="2023-02" db="EMBL/GenBank/DDBJ databases">
        <title>Gut commensal Christensenella minuta modulates host metabolism via a new class of secondary bile acids.</title>
        <authorList>
            <person name="Liu C."/>
        </authorList>
    </citation>
    <scope>NUCLEOTIDE SEQUENCE</scope>
    <source>
        <strain evidence="5">CA70</strain>
    </source>
</reference>
<feature type="modified residue" description="4-aspartylphosphate" evidence="3">
    <location>
        <position position="54"/>
    </location>
</feature>
<name>A0AAU8A9J1_9FIRM</name>
<dbReference type="PROSITE" id="PS50110">
    <property type="entry name" value="RESPONSE_REGULATORY"/>
    <property type="match status" value="1"/>
</dbReference>
<protein>
    <recommendedName>
        <fullName evidence="1">Stage 0 sporulation protein A homolog</fullName>
    </recommendedName>
</protein>
<evidence type="ECO:0000259" key="4">
    <source>
        <dbReference type="PROSITE" id="PS50110"/>
    </source>
</evidence>
<sequence>MYRMTVLKHGLRRLHTPMADTIGGCEFITEMIPLEEGISADYFLAHPADLILLDLCRKPELGLSLLKQLRILGARSEVTAYIAEGDCETLRRVLRLGVADCLVDPFDTSRFEQAVERFLRRMDLAGREVLTQEEADTLYGSMGKAPELPKGLQKKTLNTIRAVLSSRPDTSFSCEDIVGTVNLSRITVQRYLSYLRQAGEVTEAVNYQTGGRPCALYRCNPGVFA</sequence>
<dbReference type="AlphaFoldDB" id="A0AAU8A9J1"/>
<dbReference type="EMBL" id="CP117826">
    <property type="protein sequence ID" value="XCC62250.1"/>
    <property type="molecule type" value="Genomic_DNA"/>
</dbReference>
<dbReference type="Gene3D" id="3.40.50.2300">
    <property type="match status" value="1"/>
</dbReference>
<proteinExistence type="predicted"/>
<dbReference type="SUPFAM" id="SSF52172">
    <property type="entry name" value="CheY-like"/>
    <property type="match status" value="1"/>
</dbReference>
<dbReference type="InterPro" id="IPR001789">
    <property type="entry name" value="Sig_transdc_resp-reg_receiver"/>
</dbReference>
<dbReference type="PANTHER" id="PTHR45526:SF1">
    <property type="entry name" value="TRANSCRIPTIONAL REGULATORY PROTEIN DCUR-RELATED"/>
    <property type="match status" value="1"/>
</dbReference>
<evidence type="ECO:0000256" key="1">
    <source>
        <dbReference type="ARBA" id="ARBA00018672"/>
    </source>
</evidence>